<comment type="caution">
    <text evidence="1">The sequence shown here is derived from an EMBL/GenBank/DDBJ whole genome shotgun (WGS) entry which is preliminary data.</text>
</comment>
<reference evidence="1 2" key="1">
    <citation type="submission" date="2018-08" db="EMBL/GenBank/DDBJ databases">
        <title>Chryseobacterium nematophagum: a novel matrix digesting pathogen of nematodes.</title>
        <authorList>
            <person name="Page A."/>
            <person name="Roberts M."/>
            <person name="Felix M.-A."/>
            <person name="Weir W."/>
        </authorList>
    </citation>
    <scope>NUCLEOTIDE SEQUENCE [LARGE SCALE GENOMIC DNA]</scope>
    <source>
        <strain evidence="1 2">JUb129</strain>
    </source>
</reference>
<protein>
    <submittedName>
        <fullName evidence="1">Uncharacterized protein</fullName>
    </submittedName>
</protein>
<accession>A0A3M7TD48</accession>
<gene>
    <name evidence="1" type="ORF">D1631_05945</name>
</gene>
<dbReference type="Proteomes" id="UP000278775">
    <property type="component" value="Unassembled WGS sequence"/>
</dbReference>
<dbReference type="EMBL" id="QWIU01000002">
    <property type="protein sequence ID" value="RNA61503.1"/>
    <property type="molecule type" value="Genomic_DNA"/>
</dbReference>
<organism evidence="1 2">
    <name type="scientific">Chryseobacterium nematophagum</name>
    <dbReference type="NCBI Taxonomy" id="2305228"/>
    <lineage>
        <taxon>Bacteria</taxon>
        <taxon>Pseudomonadati</taxon>
        <taxon>Bacteroidota</taxon>
        <taxon>Flavobacteriia</taxon>
        <taxon>Flavobacteriales</taxon>
        <taxon>Weeksellaceae</taxon>
        <taxon>Chryseobacterium group</taxon>
        <taxon>Chryseobacterium</taxon>
    </lineage>
</organism>
<sequence length="115" mass="13339">MIIFTYFSNYINFMQKITLFLSILFVINTNATSLTKSNPIKERIPLEDHLSPKKASLGMAILSNGYQCLTEGVWWHDFLFFKVNRNAIPQKCFDSNDKEVPIPPNYKDLILNAYN</sequence>
<dbReference type="AlphaFoldDB" id="A0A3M7TD48"/>
<evidence type="ECO:0000313" key="2">
    <source>
        <dbReference type="Proteomes" id="UP000278775"/>
    </source>
</evidence>
<name>A0A3M7TD48_9FLAO</name>
<evidence type="ECO:0000313" key="1">
    <source>
        <dbReference type="EMBL" id="RNA61503.1"/>
    </source>
</evidence>
<proteinExistence type="predicted"/>